<gene>
    <name evidence="2" type="ORF">CCAX7_11550</name>
</gene>
<evidence type="ECO:0008006" key="4">
    <source>
        <dbReference type="Google" id="ProtNLM"/>
    </source>
</evidence>
<evidence type="ECO:0000256" key="1">
    <source>
        <dbReference type="SAM" id="Phobius"/>
    </source>
</evidence>
<dbReference type="Proteomes" id="UP000287394">
    <property type="component" value="Chromosome"/>
</dbReference>
<feature type="transmembrane region" description="Helical" evidence="1">
    <location>
        <begin position="88"/>
        <end position="115"/>
    </location>
</feature>
<proteinExistence type="predicted"/>
<keyword evidence="3" id="KW-1185">Reference proteome</keyword>
<evidence type="ECO:0000313" key="3">
    <source>
        <dbReference type="Proteomes" id="UP000287394"/>
    </source>
</evidence>
<accession>A0A9N7L1B1</accession>
<name>A0A9N7L1B1_9BACT</name>
<organism evidence="2 3">
    <name type="scientific">Capsulimonas corticalis</name>
    <dbReference type="NCBI Taxonomy" id="2219043"/>
    <lineage>
        <taxon>Bacteria</taxon>
        <taxon>Bacillati</taxon>
        <taxon>Armatimonadota</taxon>
        <taxon>Armatimonadia</taxon>
        <taxon>Capsulimonadales</taxon>
        <taxon>Capsulimonadaceae</taxon>
        <taxon>Capsulimonas</taxon>
    </lineage>
</organism>
<reference evidence="2 3" key="1">
    <citation type="journal article" date="2019" name="Int. J. Syst. Evol. Microbiol.">
        <title>Capsulimonas corticalis gen. nov., sp. nov., an aerobic capsulated bacterium, of a novel bacterial order, Capsulimonadales ord. nov., of the class Armatimonadia of the phylum Armatimonadetes.</title>
        <authorList>
            <person name="Li J."/>
            <person name="Kudo C."/>
            <person name="Tonouchi A."/>
        </authorList>
    </citation>
    <scope>NUCLEOTIDE SEQUENCE [LARGE SCALE GENOMIC DNA]</scope>
    <source>
        <strain evidence="2 3">AX-7</strain>
    </source>
</reference>
<dbReference type="KEGG" id="ccot:CCAX7_11550"/>
<dbReference type="OrthoDB" id="9955164at2"/>
<keyword evidence="1" id="KW-1133">Transmembrane helix</keyword>
<sequence>MITTLYQSLLAVGGIGLALQTVLGMGHGHHHDPAAAGGRHMGAGAAHDGGHDAALLHAGRFVGSGARGQGARSQGGARSRASAGRGRASVWSLFAPLLSLLSPLTFFSLCVGAGASGMMLESRHLPSLWTGLGAVAGALIFYTLIVRPIWSFLFRFASKPSEALEGTVSHEAVAMSRFERGKGVVQVNIDGQLVRILANLETDKEGRPGDIEPGEKLLVVSVDGRANSCRVMRI</sequence>
<protein>
    <recommendedName>
        <fullName evidence="4">NfeD-like C-terminal domain-containing protein</fullName>
    </recommendedName>
</protein>
<feature type="transmembrane region" description="Helical" evidence="1">
    <location>
        <begin position="127"/>
        <end position="150"/>
    </location>
</feature>
<dbReference type="EMBL" id="AP025739">
    <property type="protein sequence ID" value="BDI29104.1"/>
    <property type="molecule type" value="Genomic_DNA"/>
</dbReference>
<dbReference type="RefSeq" id="WP_119321147.1">
    <property type="nucleotide sequence ID" value="NZ_AP025739.1"/>
</dbReference>
<evidence type="ECO:0000313" key="2">
    <source>
        <dbReference type="EMBL" id="BDI29104.1"/>
    </source>
</evidence>
<keyword evidence="1" id="KW-0812">Transmembrane</keyword>
<dbReference type="AlphaFoldDB" id="A0A9N7L1B1"/>
<keyword evidence="1" id="KW-0472">Membrane</keyword>